<gene>
    <name evidence="1" type="ORF">WJX72_012103</name>
</gene>
<dbReference type="Proteomes" id="UP001489004">
    <property type="component" value="Unassembled WGS sequence"/>
</dbReference>
<dbReference type="PANTHER" id="PTHR35320">
    <property type="entry name" value="ATP-DEPENDENT CLP PROTEASE ATP-BINDING SUBUNIT"/>
    <property type="match status" value="1"/>
</dbReference>
<evidence type="ECO:0000313" key="1">
    <source>
        <dbReference type="EMBL" id="KAK9824655.1"/>
    </source>
</evidence>
<reference evidence="1 2" key="1">
    <citation type="journal article" date="2024" name="Nat. Commun.">
        <title>Phylogenomics reveals the evolutionary origins of lichenization in chlorophyte algae.</title>
        <authorList>
            <person name="Puginier C."/>
            <person name="Libourel C."/>
            <person name="Otte J."/>
            <person name="Skaloud P."/>
            <person name="Haon M."/>
            <person name="Grisel S."/>
            <person name="Petersen M."/>
            <person name="Berrin J.G."/>
            <person name="Delaux P.M."/>
            <person name="Dal Grande F."/>
            <person name="Keller J."/>
        </authorList>
    </citation>
    <scope>NUCLEOTIDE SEQUENCE [LARGE SCALE GENOMIC DNA]</scope>
    <source>
        <strain evidence="1 2">SAG 2043</strain>
    </source>
</reference>
<sequence length="230" mass="24338">MRVVCVTQPQHPGLPRSRVVRSAVLAPAFTLLATAPHRALAVPPAQPNPGQVRLATGAACTLAVSIWPQFTYNALGGGGNATVTAGREPGRQYLEFDVASVEIPDLSFATAKVLGLPLPPPLRIAIQPLSLQGWIDRTSGAAELEFHAKFCFTASSLYKAAPLLVATRLTTSKVQGARLQGEGVPFQGECCRGRLVGISELQPTGDRLLDSFLMLPSQCIAELDAQLSFG</sequence>
<dbReference type="EMBL" id="JALJOR010000002">
    <property type="protein sequence ID" value="KAK9824655.1"/>
    <property type="molecule type" value="Genomic_DNA"/>
</dbReference>
<organism evidence="1 2">
    <name type="scientific">[Myrmecia] bisecta</name>
    <dbReference type="NCBI Taxonomy" id="41462"/>
    <lineage>
        <taxon>Eukaryota</taxon>
        <taxon>Viridiplantae</taxon>
        <taxon>Chlorophyta</taxon>
        <taxon>core chlorophytes</taxon>
        <taxon>Trebouxiophyceae</taxon>
        <taxon>Trebouxiales</taxon>
        <taxon>Trebouxiaceae</taxon>
        <taxon>Myrmecia</taxon>
    </lineage>
</organism>
<proteinExistence type="predicted"/>
<protein>
    <submittedName>
        <fullName evidence="1">Uncharacterized protein</fullName>
    </submittedName>
</protein>
<comment type="caution">
    <text evidence="1">The sequence shown here is derived from an EMBL/GenBank/DDBJ whole genome shotgun (WGS) entry which is preliminary data.</text>
</comment>
<accession>A0AAW1QT29</accession>
<name>A0AAW1QT29_9CHLO</name>
<dbReference type="AlphaFoldDB" id="A0AAW1QT29"/>
<keyword evidence="2" id="KW-1185">Reference proteome</keyword>
<evidence type="ECO:0000313" key="2">
    <source>
        <dbReference type="Proteomes" id="UP001489004"/>
    </source>
</evidence>
<dbReference type="PANTHER" id="PTHR35320:SF1">
    <property type="entry name" value="ATP-DEPENDENT CLP PROTEASE ATP-BINDING SUBUNIT"/>
    <property type="match status" value="1"/>
</dbReference>